<dbReference type="OMA" id="IAVDNTW"/>
<feature type="compositionally biased region" description="Low complexity" evidence="1">
    <location>
        <begin position="752"/>
        <end position="770"/>
    </location>
</feature>
<dbReference type="STRING" id="4955.A0A1G4MFB4"/>
<accession>A0A1G4MFB4</accession>
<feature type="compositionally biased region" description="Low complexity" evidence="1">
    <location>
        <begin position="695"/>
        <end position="704"/>
    </location>
</feature>
<proteinExistence type="predicted"/>
<dbReference type="Proteomes" id="UP000190831">
    <property type="component" value="Chromosome F"/>
</dbReference>
<evidence type="ECO:0000256" key="1">
    <source>
        <dbReference type="SAM" id="MobiDB-lite"/>
    </source>
</evidence>
<dbReference type="InterPro" id="IPR011022">
    <property type="entry name" value="Arrestin_C-like"/>
</dbReference>
<protein>
    <submittedName>
        <fullName evidence="3">LAFE_0F10528g1_1</fullName>
    </submittedName>
</protein>
<dbReference type="GO" id="GO:0005829">
    <property type="term" value="C:cytosol"/>
    <property type="evidence" value="ECO:0007669"/>
    <property type="project" value="TreeGrafter"/>
</dbReference>
<dbReference type="OrthoDB" id="2333384at2759"/>
<evidence type="ECO:0000313" key="4">
    <source>
        <dbReference type="Proteomes" id="UP000190831"/>
    </source>
</evidence>
<dbReference type="SMART" id="SM01017">
    <property type="entry name" value="Arrestin_C"/>
    <property type="match status" value="1"/>
</dbReference>
<dbReference type="PANTHER" id="PTHR11188:SF17">
    <property type="entry name" value="FI21816P1"/>
    <property type="match status" value="1"/>
</dbReference>
<evidence type="ECO:0000313" key="3">
    <source>
        <dbReference type="EMBL" id="SCW02616.1"/>
    </source>
</evidence>
<dbReference type="GO" id="GO:0030674">
    <property type="term" value="F:protein-macromolecule adaptor activity"/>
    <property type="evidence" value="ECO:0007669"/>
    <property type="project" value="TreeGrafter"/>
</dbReference>
<keyword evidence="4" id="KW-1185">Reference proteome</keyword>
<feature type="region of interest" description="Disordered" evidence="1">
    <location>
        <begin position="663"/>
        <end position="704"/>
    </location>
</feature>
<organism evidence="3 4">
    <name type="scientific">Lachancea fermentati</name>
    <name type="common">Zygosaccharomyces fermentati</name>
    <dbReference type="NCBI Taxonomy" id="4955"/>
    <lineage>
        <taxon>Eukaryota</taxon>
        <taxon>Fungi</taxon>
        <taxon>Dikarya</taxon>
        <taxon>Ascomycota</taxon>
        <taxon>Saccharomycotina</taxon>
        <taxon>Saccharomycetes</taxon>
        <taxon>Saccharomycetales</taxon>
        <taxon>Saccharomycetaceae</taxon>
        <taxon>Lachancea</taxon>
    </lineage>
</organism>
<dbReference type="Gene3D" id="2.60.40.640">
    <property type="match status" value="1"/>
</dbReference>
<dbReference type="GO" id="GO:0005886">
    <property type="term" value="C:plasma membrane"/>
    <property type="evidence" value="ECO:0007669"/>
    <property type="project" value="TreeGrafter"/>
</dbReference>
<reference evidence="4" key="1">
    <citation type="submission" date="2016-03" db="EMBL/GenBank/DDBJ databases">
        <authorList>
            <person name="Devillers H."/>
        </authorList>
    </citation>
    <scope>NUCLEOTIDE SEQUENCE [LARGE SCALE GENOMIC DNA]</scope>
</reference>
<dbReference type="InterPro" id="IPR014752">
    <property type="entry name" value="Arrestin-like_C"/>
</dbReference>
<dbReference type="AlphaFoldDB" id="A0A1G4MFB4"/>
<name>A0A1G4MFB4_LACFM</name>
<dbReference type="InterPro" id="IPR014756">
    <property type="entry name" value="Ig_E-set"/>
</dbReference>
<dbReference type="EMBL" id="LT598490">
    <property type="protein sequence ID" value="SCW02616.1"/>
    <property type="molecule type" value="Genomic_DNA"/>
</dbReference>
<dbReference type="GO" id="GO:0031625">
    <property type="term" value="F:ubiquitin protein ligase binding"/>
    <property type="evidence" value="ECO:0007669"/>
    <property type="project" value="TreeGrafter"/>
</dbReference>
<dbReference type="GO" id="GO:0070086">
    <property type="term" value="P:ubiquitin-dependent endocytosis"/>
    <property type="evidence" value="ECO:0007669"/>
    <property type="project" value="TreeGrafter"/>
</dbReference>
<feature type="domain" description="Arrestin C-terminal-like" evidence="2">
    <location>
        <begin position="232"/>
        <end position="384"/>
    </location>
</feature>
<sequence>MMVFSGGKSTKAPALFDIRIKSADHDVIVVKGAPHEAASVLLSGTIVLSVSEPMQIKKLNLRLYGMLRLNVTTTYRGPKGPAQRSLKYDKRFFEHVWDNINIQDYFKNLYDNYGSQRSIISKTSSMTNIPRLHHKAKSTTSLMSLGATTPSGSSHILVQGNYEFPFSAILPGSVTESVEGLPNASVIYKLQATIERSKFATDLICKKHLRVVRTLTPDSIELSETMSVDNTWPNKVDYSISVPGKAIAIGSATTIHILIVPLLKGLKLGPIKISLVEYSSYCAPYGAANSQERIVNKIKLSDPLNHLKKESDDLDRDFAFQDKWEVDTLFTVPPSLSKCTQDCNILSNIKVRHKLKFVISLINPDGHISELRASLPVQLFISPFVALGVRATDSLDSSASVSGHETDMEDGDNEMIFANTMSEIDLTAVSAQSASGTPVPSASSNFLAPPNYGNHIYDRLWSEIALDDTPVNSGRQSPVESGQESVMNSQQNLNALQQGLQRLHVERETEAPNEVGLQESYSSEGTTGGGNDQGISFQPRVIPRASTSLSLSAAAQSDYFAMPVPHHVQSLLSIPAGLNSPAPMLSPGIDHISRSNSFYGPQMSSPAKGDWKLNTLSRVPSYENAMKSDPFPVDLPPAYPDEEIGDRTYELEKPKLAHQKSLTLQKTNSGTQLSHAALSRNSSSTSLPKMQLSRTNTGGSNVSVNSVSGTNVKSGTASKFFGFGMTPLGNKDSEYSGSQTRLDHVTSPPLPLQRSSSRGTLSASSRSGSLVNLKNFLHKKEKK</sequence>
<dbReference type="PANTHER" id="PTHR11188">
    <property type="entry name" value="ARRESTIN DOMAIN CONTAINING PROTEIN"/>
    <property type="match status" value="1"/>
</dbReference>
<gene>
    <name evidence="3" type="ORF">LAFE_0F10528G</name>
</gene>
<feature type="region of interest" description="Disordered" evidence="1">
    <location>
        <begin position="732"/>
        <end position="783"/>
    </location>
</feature>
<evidence type="ECO:0000259" key="2">
    <source>
        <dbReference type="SMART" id="SM01017"/>
    </source>
</evidence>
<dbReference type="InterPro" id="IPR050357">
    <property type="entry name" value="Arrestin_domain-protein"/>
</dbReference>
<feature type="region of interest" description="Disordered" evidence="1">
    <location>
        <begin position="509"/>
        <end position="537"/>
    </location>
</feature>
<feature type="compositionally biased region" description="Polar residues" evidence="1">
    <location>
        <begin position="663"/>
        <end position="694"/>
    </location>
</feature>
<dbReference type="SUPFAM" id="SSF81296">
    <property type="entry name" value="E set domains"/>
    <property type="match status" value="1"/>
</dbReference>
<dbReference type="Pfam" id="PF02752">
    <property type="entry name" value="Arrestin_C"/>
    <property type="match status" value="1"/>
</dbReference>